<protein>
    <submittedName>
        <fullName evidence="1">Uncharacterized protein</fullName>
    </submittedName>
</protein>
<name>A0A5N5TBU1_9CRUS</name>
<reference evidence="1 2" key="1">
    <citation type="journal article" date="2019" name="PLoS Biol.">
        <title>Sex chromosomes control vertical transmission of feminizing Wolbachia symbionts in an isopod.</title>
        <authorList>
            <person name="Becking T."/>
            <person name="Chebbi M.A."/>
            <person name="Giraud I."/>
            <person name="Moumen B."/>
            <person name="Laverre T."/>
            <person name="Caubet Y."/>
            <person name="Peccoud J."/>
            <person name="Gilbert C."/>
            <person name="Cordaux R."/>
        </authorList>
    </citation>
    <scope>NUCLEOTIDE SEQUENCE [LARGE SCALE GENOMIC DNA]</scope>
    <source>
        <strain evidence="1">ANa2</strain>
        <tissue evidence="1">Whole body excluding digestive tract and cuticle</tissue>
    </source>
</reference>
<keyword evidence="2" id="KW-1185">Reference proteome</keyword>
<accession>A0A5N5TBU1</accession>
<evidence type="ECO:0000313" key="1">
    <source>
        <dbReference type="EMBL" id="KAB7504124.1"/>
    </source>
</evidence>
<organism evidence="1 2">
    <name type="scientific">Armadillidium nasatum</name>
    <dbReference type="NCBI Taxonomy" id="96803"/>
    <lineage>
        <taxon>Eukaryota</taxon>
        <taxon>Metazoa</taxon>
        <taxon>Ecdysozoa</taxon>
        <taxon>Arthropoda</taxon>
        <taxon>Crustacea</taxon>
        <taxon>Multicrustacea</taxon>
        <taxon>Malacostraca</taxon>
        <taxon>Eumalacostraca</taxon>
        <taxon>Peracarida</taxon>
        <taxon>Isopoda</taxon>
        <taxon>Oniscidea</taxon>
        <taxon>Crinocheta</taxon>
        <taxon>Armadillidiidae</taxon>
        <taxon>Armadillidium</taxon>
    </lineage>
</organism>
<evidence type="ECO:0000313" key="2">
    <source>
        <dbReference type="Proteomes" id="UP000326759"/>
    </source>
</evidence>
<dbReference type="EMBL" id="SEYY01003723">
    <property type="protein sequence ID" value="KAB7504124.1"/>
    <property type="molecule type" value="Genomic_DNA"/>
</dbReference>
<proteinExistence type="predicted"/>
<comment type="caution">
    <text evidence="1">The sequence shown here is derived from an EMBL/GenBank/DDBJ whole genome shotgun (WGS) entry which is preliminary data.</text>
</comment>
<feature type="non-terminal residue" evidence="1">
    <location>
        <position position="172"/>
    </location>
</feature>
<gene>
    <name evidence="1" type="ORF">Anas_06135</name>
</gene>
<dbReference type="AlphaFoldDB" id="A0A5N5TBU1"/>
<dbReference type="Proteomes" id="UP000326759">
    <property type="component" value="Unassembled WGS sequence"/>
</dbReference>
<sequence length="172" mass="19605">MEEITHHILEKFNCDPLEELADNLPSPLTTDAHILKADKYYRKGKSWEAFHHLSLCHSTLLYHRLIQKLHCPQSSSNGSQVQSSVDLCQEFADKASLKSIPKYEDILRPSSVEETKENIQLLPSDWTIVQITSENRVSGDKRIWKKVGDSLDTPPIFISRVRCGPKPSVLIK</sequence>